<accession>A0A0F9NHI6</accession>
<name>A0A0F9NHI6_9ZZZZ</name>
<protein>
    <submittedName>
        <fullName evidence="1">Uncharacterized protein</fullName>
    </submittedName>
</protein>
<evidence type="ECO:0000313" key="1">
    <source>
        <dbReference type="EMBL" id="KKN11392.1"/>
    </source>
</evidence>
<dbReference type="EMBL" id="LAZR01004141">
    <property type="protein sequence ID" value="KKN11392.1"/>
    <property type="molecule type" value="Genomic_DNA"/>
</dbReference>
<sequence length="75" mass="8773">MIEKLKGLTYNDSNEDWQITYATPVYGGWDLLVECKFKNLEDLDKIISFCRNDSELSQWIEATTTLIGTKKNYPY</sequence>
<comment type="caution">
    <text evidence="1">The sequence shown here is derived from an EMBL/GenBank/DDBJ whole genome shotgun (WGS) entry which is preliminary data.</text>
</comment>
<proteinExistence type="predicted"/>
<organism evidence="1">
    <name type="scientific">marine sediment metagenome</name>
    <dbReference type="NCBI Taxonomy" id="412755"/>
    <lineage>
        <taxon>unclassified sequences</taxon>
        <taxon>metagenomes</taxon>
        <taxon>ecological metagenomes</taxon>
    </lineage>
</organism>
<dbReference type="Gene3D" id="3.30.70.920">
    <property type="match status" value="1"/>
</dbReference>
<reference evidence="1" key="1">
    <citation type="journal article" date="2015" name="Nature">
        <title>Complex archaea that bridge the gap between prokaryotes and eukaryotes.</title>
        <authorList>
            <person name="Spang A."/>
            <person name="Saw J.H."/>
            <person name="Jorgensen S.L."/>
            <person name="Zaremba-Niedzwiedzka K."/>
            <person name="Martijn J."/>
            <person name="Lind A.E."/>
            <person name="van Eijk R."/>
            <person name="Schleper C."/>
            <person name="Guy L."/>
            <person name="Ettema T.J."/>
        </authorList>
    </citation>
    <scope>NUCLEOTIDE SEQUENCE</scope>
</reference>
<gene>
    <name evidence="1" type="ORF">LCGC14_1026990</name>
</gene>
<dbReference type="AlphaFoldDB" id="A0A0F9NHI6"/>